<feature type="domain" description="Protein O-mannosyl-transferase C-terminal four TM" evidence="11">
    <location>
        <begin position="310"/>
        <end position="454"/>
    </location>
</feature>
<evidence type="ECO:0000256" key="7">
    <source>
        <dbReference type="ARBA" id="ARBA00022989"/>
    </source>
</evidence>
<dbReference type="PANTHER" id="PTHR10050">
    <property type="entry name" value="DOLICHYL-PHOSPHATE-MANNOSE--PROTEIN MANNOSYLTRANSFERASE"/>
    <property type="match status" value="1"/>
</dbReference>
<name>A2G201_TRIV3</name>
<keyword evidence="5" id="KW-0808">Transferase</keyword>
<feature type="transmembrane region" description="Helical" evidence="9">
    <location>
        <begin position="12"/>
        <end position="30"/>
    </location>
</feature>
<accession>A2G201</accession>
<keyword evidence="7 9" id="KW-1133">Transmembrane helix</keyword>
<feature type="transmembrane region" description="Helical" evidence="9">
    <location>
        <begin position="346"/>
        <end position="366"/>
    </location>
</feature>
<dbReference type="InterPro" id="IPR027005">
    <property type="entry name" value="PMT-like"/>
</dbReference>
<evidence type="ECO:0000256" key="2">
    <source>
        <dbReference type="ARBA" id="ARBA00004922"/>
    </source>
</evidence>
<feature type="transmembrane region" description="Helical" evidence="9">
    <location>
        <begin position="397"/>
        <end position="419"/>
    </location>
</feature>
<dbReference type="FunCoup" id="A2G201">
    <property type="interactions" value="470"/>
</dbReference>
<feature type="transmembrane region" description="Helical" evidence="9">
    <location>
        <begin position="232"/>
        <end position="257"/>
    </location>
</feature>
<evidence type="ECO:0000256" key="4">
    <source>
        <dbReference type="ARBA" id="ARBA00022676"/>
    </source>
</evidence>
<dbReference type="UniPathway" id="UPA00378"/>
<evidence type="ECO:0000256" key="6">
    <source>
        <dbReference type="ARBA" id="ARBA00022692"/>
    </source>
</evidence>
<protein>
    <submittedName>
        <fullName evidence="12">Dolichyl-phosphate-mannose-protein mannosyltransferase, putative</fullName>
    </submittedName>
</protein>
<dbReference type="AlphaFoldDB" id="A2G201"/>
<comment type="pathway">
    <text evidence="2">Protein modification; protein glycosylation.</text>
</comment>
<evidence type="ECO:0000256" key="5">
    <source>
        <dbReference type="ARBA" id="ARBA00022679"/>
    </source>
</evidence>
<feature type="transmembrane region" description="Helical" evidence="9">
    <location>
        <begin position="151"/>
        <end position="171"/>
    </location>
</feature>
<keyword evidence="8 9" id="KW-0472">Membrane</keyword>
<evidence type="ECO:0000313" key="13">
    <source>
        <dbReference type="Proteomes" id="UP000001542"/>
    </source>
</evidence>
<dbReference type="GO" id="GO:0004169">
    <property type="term" value="F:dolichyl-phosphate-mannose-protein mannosyltransferase activity"/>
    <property type="evidence" value="ECO:0000318"/>
    <property type="project" value="GO_Central"/>
</dbReference>
<dbReference type="OrthoDB" id="292747at2759"/>
<gene>
    <name evidence="12" type="ORF">TVAG_300140</name>
</gene>
<evidence type="ECO:0000256" key="3">
    <source>
        <dbReference type="ARBA" id="ARBA00007222"/>
    </source>
</evidence>
<evidence type="ECO:0000256" key="8">
    <source>
        <dbReference type="ARBA" id="ARBA00023136"/>
    </source>
</evidence>
<comment type="subcellular location">
    <subcellularLocation>
        <location evidence="1">Endomembrane system</location>
        <topology evidence="1">Multi-pass membrane protein</topology>
    </subcellularLocation>
</comment>
<dbReference type="VEuPathDB" id="TrichDB:TVAG_300140"/>
<feature type="transmembrane region" description="Helical" evidence="9">
    <location>
        <begin position="183"/>
        <end position="211"/>
    </location>
</feature>
<feature type="domain" description="ArnT-like N-terminal" evidence="10">
    <location>
        <begin position="21"/>
        <end position="256"/>
    </location>
</feature>
<dbReference type="Pfam" id="PF16192">
    <property type="entry name" value="PMT_4TMC"/>
    <property type="match status" value="1"/>
</dbReference>
<dbReference type="GO" id="GO:0035269">
    <property type="term" value="P:protein O-linked glycosylation via mannose"/>
    <property type="evidence" value="ECO:0000318"/>
    <property type="project" value="GO_Central"/>
</dbReference>
<dbReference type="InterPro" id="IPR032421">
    <property type="entry name" value="PMT_4TMC"/>
</dbReference>
<comment type="similarity">
    <text evidence="3">Belongs to the glycosyltransferase 39 family.</text>
</comment>
<reference evidence="12" key="1">
    <citation type="submission" date="2006-10" db="EMBL/GenBank/DDBJ databases">
        <authorList>
            <person name="Amadeo P."/>
            <person name="Zhao Q."/>
            <person name="Wortman J."/>
            <person name="Fraser-Liggett C."/>
            <person name="Carlton J."/>
        </authorList>
    </citation>
    <scope>NUCLEOTIDE SEQUENCE</scope>
    <source>
        <strain evidence="12">G3</strain>
    </source>
</reference>
<dbReference type="SMR" id="A2G201"/>
<dbReference type="GO" id="GO:0012505">
    <property type="term" value="C:endomembrane system"/>
    <property type="evidence" value="ECO:0007669"/>
    <property type="project" value="UniProtKB-SubCell"/>
</dbReference>
<organism evidence="12 13">
    <name type="scientific">Trichomonas vaginalis (strain ATCC PRA-98 / G3)</name>
    <dbReference type="NCBI Taxonomy" id="412133"/>
    <lineage>
        <taxon>Eukaryota</taxon>
        <taxon>Metamonada</taxon>
        <taxon>Parabasalia</taxon>
        <taxon>Trichomonadida</taxon>
        <taxon>Trichomonadidae</taxon>
        <taxon>Trichomonas</taxon>
    </lineage>
</organism>
<sequence length="481" mass="55886">MEFAIKDSNIELLLGDIILIMIITILSISVRVRSVHHPNSIVFDETYFGNFTNDYIEHEFYQDIHPPFAKLLMYKIAEAGEYDGHLSFSGKTPYTSPEYTMLRLTPGLFSSFVPPLCYLCVRFLGFSKSAAFTSGIAATFETTLIAEGRHILTDGILHFFSILHVTVLLYLRSLKRRDFKFWVWHALTGITLGLACAIKNTAWGLMMLDAFVYLKLLWPEAEVSMDHYIRQVLFYGSTLFLINFLVFWSTYIFHFLALPFIGPSTPFTHIEVTSFLVKKGNSSLLRPRIDPPNLLIRTLLYIYITHRGNMRLGYFHESQSHPDNWPLMTGVGVFFYHNCGRELHCLGNIFCYYFAFIGYLSCCFAFKKPQKWEALFIAVGYSFSYFPFYLIPRTLYLYHYCIPLMIGIVGYGAFLDIYLPPKTKGIVIVLSIALLVYFYWLISPLIYALPLRDERKMFWDSAWRFGDKRHRLEKSLNKESK</sequence>
<reference evidence="12" key="2">
    <citation type="journal article" date="2007" name="Science">
        <title>Draft genome sequence of the sexually transmitted pathogen Trichomonas vaginalis.</title>
        <authorList>
            <person name="Carlton J.M."/>
            <person name="Hirt R.P."/>
            <person name="Silva J.C."/>
            <person name="Delcher A.L."/>
            <person name="Schatz M."/>
            <person name="Zhao Q."/>
            <person name="Wortman J.R."/>
            <person name="Bidwell S.L."/>
            <person name="Alsmark U.C.M."/>
            <person name="Besteiro S."/>
            <person name="Sicheritz-Ponten T."/>
            <person name="Noel C.J."/>
            <person name="Dacks J.B."/>
            <person name="Foster P.G."/>
            <person name="Simillion C."/>
            <person name="Van de Peer Y."/>
            <person name="Miranda-Saavedra D."/>
            <person name="Barton G.J."/>
            <person name="Westrop G.D."/>
            <person name="Mueller S."/>
            <person name="Dessi D."/>
            <person name="Fiori P.L."/>
            <person name="Ren Q."/>
            <person name="Paulsen I."/>
            <person name="Zhang H."/>
            <person name="Bastida-Corcuera F.D."/>
            <person name="Simoes-Barbosa A."/>
            <person name="Brown M.T."/>
            <person name="Hayes R.D."/>
            <person name="Mukherjee M."/>
            <person name="Okumura C.Y."/>
            <person name="Schneider R."/>
            <person name="Smith A.J."/>
            <person name="Vanacova S."/>
            <person name="Villalvazo M."/>
            <person name="Haas B.J."/>
            <person name="Pertea M."/>
            <person name="Feldblyum T.V."/>
            <person name="Utterback T.R."/>
            <person name="Shu C.L."/>
            <person name="Osoegawa K."/>
            <person name="de Jong P.J."/>
            <person name="Hrdy I."/>
            <person name="Horvathova L."/>
            <person name="Zubacova Z."/>
            <person name="Dolezal P."/>
            <person name="Malik S.B."/>
            <person name="Logsdon J.M. Jr."/>
            <person name="Henze K."/>
            <person name="Gupta A."/>
            <person name="Wang C.C."/>
            <person name="Dunne R.L."/>
            <person name="Upcroft J.A."/>
            <person name="Upcroft P."/>
            <person name="White O."/>
            <person name="Salzberg S.L."/>
            <person name="Tang P."/>
            <person name="Chiu C.-H."/>
            <person name="Lee Y.-S."/>
            <person name="Embley T.M."/>
            <person name="Coombs G.H."/>
            <person name="Mottram J.C."/>
            <person name="Tachezy J."/>
            <person name="Fraser-Liggett C.M."/>
            <person name="Johnson P.J."/>
        </authorList>
    </citation>
    <scope>NUCLEOTIDE SEQUENCE [LARGE SCALE GENOMIC DNA]</scope>
    <source>
        <strain evidence="12">G3</strain>
    </source>
</reference>
<dbReference type="PANTHER" id="PTHR10050:SF46">
    <property type="entry name" value="PROTEIN O-MANNOSYL-TRANSFERASE 2"/>
    <property type="match status" value="1"/>
</dbReference>
<evidence type="ECO:0000256" key="1">
    <source>
        <dbReference type="ARBA" id="ARBA00004127"/>
    </source>
</evidence>
<evidence type="ECO:0000313" key="12">
    <source>
        <dbReference type="EMBL" id="EAX88815.1"/>
    </source>
</evidence>
<dbReference type="Pfam" id="PF02366">
    <property type="entry name" value="PMT"/>
    <property type="match status" value="1"/>
</dbReference>
<dbReference type="GO" id="GO:0016020">
    <property type="term" value="C:membrane"/>
    <property type="evidence" value="ECO:0007669"/>
    <property type="project" value="InterPro"/>
</dbReference>
<keyword evidence="4 12" id="KW-0328">Glycosyltransferase</keyword>
<dbReference type="VEuPathDB" id="TrichDB:TVAGG3_0478750"/>
<feature type="transmembrane region" description="Helical" evidence="9">
    <location>
        <begin position="373"/>
        <end position="391"/>
    </location>
</feature>
<dbReference type="EMBL" id="DS114262">
    <property type="protein sequence ID" value="EAX88815.1"/>
    <property type="molecule type" value="Genomic_DNA"/>
</dbReference>
<evidence type="ECO:0000256" key="9">
    <source>
        <dbReference type="SAM" id="Phobius"/>
    </source>
</evidence>
<dbReference type="eggNOG" id="KOG3359">
    <property type="taxonomic scope" value="Eukaryota"/>
</dbReference>
<evidence type="ECO:0000259" key="10">
    <source>
        <dbReference type="Pfam" id="PF02366"/>
    </source>
</evidence>
<feature type="transmembrane region" description="Helical" evidence="9">
    <location>
        <begin position="426"/>
        <end position="449"/>
    </location>
</feature>
<dbReference type="Proteomes" id="UP000001542">
    <property type="component" value="Unassembled WGS sequence"/>
</dbReference>
<keyword evidence="6 9" id="KW-0812">Transmembrane</keyword>
<evidence type="ECO:0000259" key="11">
    <source>
        <dbReference type="Pfam" id="PF16192"/>
    </source>
</evidence>
<dbReference type="InParanoid" id="A2G201"/>
<proteinExistence type="inferred from homology"/>
<dbReference type="InterPro" id="IPR003342">
    <property type="entry name" value="ArnT-like_N"/>
</dbReference>
<dbReference type="RefSeq" id="XP_001301745.1">
    <property type="nucleotide sequence ID" value="XM_001301744.1"/>
</dbReference>
<dbReference type="KEGG" id="tva:4746478"/>
<dbReference type="STRING" id="5722.A2G201"/>
<keyword evidence="13" id="KW-1185">Reference proteome</keyword>